<dbReference type="Pfam" id="PF01136">
    <property type="entry name" value="Peptidase_U32"/>
    <property type="match status" value="1"/>
</dbReference>
<protein>
    <submittedName>
        <fullName evidence="2">U32 family peptidase</fullName>
    </submittedName>
</protein>
<dbReference type="AlphaFoldDB" id="A0A3A4RBR1"/>
<dbReference type="Proteomes" id="UP000266426">
    <property type="component" value="Unassembled WGS sequence"/>
</dbReference>
<dbReference type="InterPro" id="IPR051454">
    <property type="entry name" value="RNA/ubiquinone_mod_enzymes"/>
</dbReference>
<organism evidence="2 3">
    <name type="scientific">Candidatus Auribacter fodinae</name>
    <dbReference type="NCBI Taxonomy" id="2093366"/>
    <lineage>
        <taxon>Bacteria</taxon>
        <taxon>Pseudomonadati</taxon>
        <taxon>Candidatus Auribacterota</taxon>
        <taxon>Candidatus Auribacteria</taxon>
        <taxon>Candidatus Auribacterales</taxon>
        <taxon>Candidatus Auribacteraceae</taxon>
        <taxon>Candidatus Auribacter</taxon>
    </lineage>
</organism>
<reference evidence="2 3" key="1">
    <citation type="journal article" date="2017" name="ISME J.">
        <title>Energy and carbon metabolisms in a deep terrestrial subsurface fluid microbial community.</title>
        <authorList>
            <person name="Momper L."/>
            <person name="Jungbluth S.P."/>
            <person name="Lee M.D."/>
            <person name="Amend J.P."/>
        </authorList>
    </citation>
    <scope>NUCLEOTIDE SEQUENCE [LARGE SCALE GENOMIC DNA]</scope>
    <source>
        <strain evidence="2">SURF_26</strain>
    </source>
</reference>
<accession>A0A3A4RBR1</accession>
<name>A0A3A4RBR1_9BACT</name>
<comment type="caution">
    <text evidence="2">The sequence shown here is derived from an EMBL/GenBank/DDBJ whole genome shotgun (WGS) entry which is preliminary data.</text>
</comment>
<sequence length="610" mass="69049">MAELRSRTIELLAPAKDIACGIRAIDCGADAVYIGAEQFGARKAAGNSLEDISRLIEYAHHYFAKVYVTVNTILTDDELPEAVSLIHRLYEIGADAIMVQDMGLLEADLPPVPLLASTQTNNTTPQKIKFLEDVGFRRAVLARELFIEEIRDIREQTSIELECFVHGSLCVSYSGQCYLSYAIGGRSGNRGECAQPCRKLYSLVDSEEKTIIDKRYLLSLRDLNLSEYIEELIDAGVSSFKIEGRLRDEAYVANIVPYYRNKLDEALARKQLRKASSGRATIDFTPDPLKTFNRGYCDYFLHGRTDTIVSPHTPKSTGEPLGTVTCTGRDYFVLDATHDIHNGDGICFFDAEHHLQGTNINCVDGGRVYPSSMKSIRTGLFIYRNYDHEFVKHIQKADIIRTIDVVFTVRGDDKKLLVRARDEDGIEVSGEYPVSGDTAKNRDMMLDTIRKQFSRLGDTKFRCAGISVDLEIVVFIPVKDINQMRRDITDKLWRQRLNSYVRQESVIHRNNVPYPEKSLGYEANVLNMKASAFYKRHGVEDIRPAMESGIDSAGKKVMTTRYCILHQYGICRKAGKTGTEYKPPFYLVDETGKKYKINCDCKKCVMELYF</sequence>
<feature type="domain" description="Peptidase U32 collagenase" evidence="1">
    <location>
        <begin position="382"/>
        <end position="496"/>
    </location>
</feature>
<evidence type="ECO:0000313" key="2">
    <source>
        <dbReference type="EMBL" id="RJP59748.1"/>
    </source>
</evidence>
<dbReference type="Pfam" id="PF12392">
    <property type="entry name" value="DUF3656"/>
    <property type="match status" value="1"/>
</dbReference>
<proteinExistence type="predicted"/>
<evidence type="ECO:0000259" key="1">
    <source>
        <dbReference type="Pfam" id="PF12392"/>
    </source>
</evidence>
<evidence type="ECO:0000313" key="3">
    <source>
        <dbReference type="Proteomes" id="UP000266426"/>
    </source>
</evidence>
<dbReference type="PANTHER" id="PTHR30217">
    <property type="entry name" value="PEPTIDASE U32 FAMILY"/>
    <property type="match status" value="1"/>
</dbReference>
<dbReference type="InterPro" id="IPR001539">
    <property type="entry name" value="Peptidase_U32"/>
</dbReference>
<dbReference type="PANTHER" id="PTHR30217:SF10">
    <property type="entry name" value="23S RRNA 5-HYDROXYCYTIDINE C2501 SYNTHASE"/>
    <property type="match status" value="1"/>
</dbReference>
<dbReference type="InterPro" id="IPR020988">
    <property type="entry name" value="Pept_U32_collagenase"/>
</dbReference>
<dbReference type="EMBL" id="QZJZ01000042">
    <property type="protein sequence ID" value="RJP59748.1"/>
    <property type="molecule type" value="Genomic_DNA"/>
</dbReference>
<gene>
    <name evidence="2" type="ORF">C4541_05445</name>
</gene>
<dbReference type="PROSITE" id="PS01276">
    <property type="entry name" value="PEPTIDASE_U32"/>
    <property type="match status" value="1"/>
</dbReference>